<gene>
    <name evidence="9" type="ORF">ThidrDRAFT_3566</name>
</gene>
<comment type="caution">
    <text evidence="9">The sequence shown here is derived from an EMBL/GenBank/DDBJ whole genome shotgun (WGS) entry which is preliminary data.</text>
</comment>
<feature type="domain" description="Band 7" evidence="8">
    <location>
        <begin position="24"/>
        <end position="187"/>
    </location>
</feature>
<sequence>MNQTKLLKTLVPLGLGVLVLFFSTFTFVVKEYEIALKLRLGEIVSDDYPPGIHFKIPVLNQIRKFDRRIQTLDSQPERFLTVEKKDVIVDSYAKWRIKSAAQFLRSTAGISARTSRLLSERINTSLRDEFGKRTIQEVVSDDRLALMELLTREVNANAGDLGVEVIDVRVKKIDLPPEVSESVYQRMRAERERVARDLRAKGGEAAERIRADADRQRTVIIAEAYKQSEELRGEGDAKAADIYAKAYSRDPEFYSFYRSLSAYRETFGKGGNLMLLEPDSEFFRFFREASGQP</sequence>
<dbReference type="InterPro" id="IPR036013">
    <property type="entry name" value="Band_7/SPFH_dom_sf"/>
</dbReference>
<dbReference type="OrthoDB" id="9812991at2"/>
<dbReference type="InterPro" id="IPR010200">
    <property type="entry name" value="HflC"/>
</dbReference>
<dbReference type="RefSeq" id="WP_007042279.1">
    <property type="nucleotide sequence ID" value="NZ_AFWT01000032.1"/>
</dbReference>
<evidence type="ECO:0000256" key="1">
    <source>
        <dbReference type="ARBA" id="ARBA00004167"/>
    </source>
</evidence>
<reference evidence="9 10" key="1">
    <citation type="submission" date="2011-06" db="EMBL/GenBank/DDBJ databases">
        <title>The draft genome of Thiorhodococcus drewsii AZ1.</title>
        <authorList>
            <consortium name="US DOE Joint Genome Institute (JGI-PGF)"/>
            <person name="Lucas S."/>
            <person name="Han J."/>
            <person name="Lapidus A."/>
            <person name="Cheng J.-F."/>
            <person name="Goodwin L."/>
            <person name="Pitluck S."/>
            <person name="Peters L."/>
            <person name="Land M.L."/>
            <person name="Hauser L."/>
            <person name="Vogl K."/>
            <person name="Liu Z."/>
            <person name="Imhoff J."/>
            <person name="Thiel V."/>
            <person name="Frigaard N.-U."/>
            <person name="Bryant D.A."/>
            <person name="Woyke T.J."/>
        </authorList>
    </citation>
    <scope>NUCLEOTIDE SEQUENCE [LARGE SCALE GENOMIC DNA]</scope>
    <source>
        <strain evidence="9 10">AZ1</strain>
    </source>
</reference>
<dbReference type="GO" id="GO:0016020">
    <property type="term" value="C:membrane"/>
    <property type="evidence" value="ECO:0007669"/>
    <property type="project" value="UniProtKB-SubCell"/>
</dbReference>
<dbReference type="Pfam" id="PF01145">
    <property type="entry name" value="Band_7"/>
    <property type="match status" value="1"/>
</dbReference>
<keyword evidence="10" id="KW-1185">Reference proteome</keyword>
<evidence type="ECO:0000256" key="6">
    <source>
        <dbReference type="PIRNR" id="PIRNR005651"/>
    </source>
</evidence>
<organism evidence="9 10">
    <name type="scientific">Thiorhodococcus drewsii AZ1</name>
    <dbReference type="NCBI Taxonomy" id="765913"/>
    <lineage>
        <taxon>Bacteria</taxon>
        <taxon>Pseudomonadati</taxon>
        <taxon>Pseudomonadota</taxon>
        <taxon>Gammaproteobacteria</taxon>
        <taxon>Chromatiales</taxon>
        <taxon>Chromatiaceae</taxon>
        <taxon>Thiorhodococcus</taxon>
    </lineage>
</organism>
<dbReference type="SMART" id="SM00244">
    <property type="entry name" value="PHB"/>
    <property type="match status" value="1"/>
</dbReference>
<comment type="similarity">
    <text evidence="2 6">Belongs to the band 7/mec-2 family. HflC subfamily.</text>
</comment>
<dbReference type="eggNOG" id="COG0330">
    <property type="taxonomic scope" value="Bacteria"/>
</dbReference>
<keyword evidence="3 7" id="KW-0812">Transmembrane</keyword>
<dbReference type="CDD" id="cd03405">
    <property type="entry name" value="SPFH_HflC"/>
    <property type="match status" value="1"/>
</dbReference>
<comment type="function">
    <text evidence="6">HflC and HflK could regulate a protease.</text>
</comment>
<feature type="transmembrane region" description="Helical" evidence="7">
    <location>
        <begin position="6"/>
        <end position="29"/>
    </location>
</feature>
<evidence type="ECO:0000259" key="8">
    <source>
        <dbReference type="SMART" id="SM00244"/>
    </source>
</evidence>
<evidence type="ECO:0000313" key="10">
    <source>
        <dbReference type="Proteomes" id="UP000004200"/>
    </source>
</evidence>
<dbReference type="NCBIfam" id="TIGR01932">
    <property type="entry name" value="hflC"/>
    <property type="match status" value="1"/>
</dbReference>
<evidence type="ECO:0000256" key="7">
    <source>
        <dbReference type="SAM" id="Phobius"/>
    </source>
</evidence>
<keyword evidence="5 7" id="KW-0472">Membrane</keyword>
<dbReference type="Proteomes" id="UP000004200">
    <property type="component" value="Unassembled WGS sequence"/>
</dbReference>
<proteinExistence type="inferred from homology"/>
<dbReference type="PANTHER" id="PTHR42911:SF1">
    <property type="entry name" value="MODULATOR OF FTSH PROTEASE HFLC"/>
    <property type="match status" value="1"/>
</dbReference>
<dbReference type="AlphaFoldDB" id="G2E5K3"/>
<evidence type="ECO:0000256" key="4">
    <source>
        <dbReference type="ARBA" id="ARBA00022989"/>
    </source>
</evidence>
<dbReference type="SUPFAM" id="SSF117892">
    <property type="entry name" value="Band 7/SPFH domain"/>
    <property type="match status" value="1"/>
</dbReference>
<dbReference type="PIRSF" id="PIRSF005651">
    <property type="entry name" value="HflC"/>
    <property type="match status" value="1"/>
</dbReference>
<dbReference type="InterPro" id="IPR001107">
    <property type="entry name" value="Band_7"/>
</dbReference>
<name>G2E5K3_9GAMM</name>
<dbReference type="PANTHER" id="PTHR42911">
    <property type="entry name" value="MODULATOR OF FTSH PROTEASE HFLC"/>
    <property type="match status" value="1"/>
</dbReference>
<dbReference type="PRINTS" id="PR00721">
    <property type="entry name" value="STOMATIN"/>
</dbReference>
<dbReference type="STRING" id="765913.ThidrDRAFT_3566"/>
<dbReference type="Gene3D" id="3.30.479.30">
    <property type="entry name" value="Band 7 domain"/>
    <property type="match status" value="1"/>
</dbReference>
<evidence type="ECO:0000256" key="5">
    <source>
        <dbReference type="ARBA" id="ARBA00023136"/>
    </source>
</evidence>
<dbReference type="EMBL" id="AFWT01000032">
    <property type="protein sequence ID" value="EGV28672.1"/>
    <property type="molecule type" value="Genomic_DNA"/>
</dbReference>
<dbReference type="PATRIC" id="fig|765913.3.peg.3635"/>
<protein>
    <recommendedName>
        <fullName evidence="6">Protein HflC</fullName>
    </recommendedName>
</protein>
<evidence type="ECO:0000256" key="3">
    <source>
        <dbReference type="ARBA" id="ARBA00022692"/>
    </source>
</evidence>
<comment type="subcellular location">
    <subcellularLocation>
        <location evidence="1">Membrane</location>
        <topology evidence="1">Single-pass membrane protein</topology>
    </subcellularLocation>
</comment>
<dbReference type="MEROPS" id="I87.001"/>
<accession>G2E5K3</accession>
<evidence type="ECO:0000256" key="2">
    <source>
        <dbReference type="ARBA" id="ARBA00007862"/>
    </source>
</evidence>
<keyword evidence="4 7" id="KW-1133">Transmembrane helix</keyword>
<dbReference type="InterPro" id="IPR001972">
    <property type="entry name" value="Stomatin_HflK_fam"/>
</dbReference>
<evidence type="ECO:0000313" key="9">
    <source>
        <dbReference type="EMBL" id="EGV28672.1"/>
    </source>
</evidence>